<protein>
    <submittedName>
        <fullName evidence="1">Uncharacterized protein</fullName>
    </submittedName>
</protein>
<reference evidence="1 2" key="1">
    <citation type="submission" date="2024-04" db="EMBL/GenBank/DDBJ databases">
        <title>Okeanomitos corallinicola gen. &amp; sp. nov. (Nostocales, Cyanobacteria), a new toxic marine heterocyst-forming cyanobacterium from a coral reef.</title>
        <authorList>
            <person name="Li H."/>
            <person name="Li R."/>
            <person name="Kang J."/>
            <person name="Hii K.S."/>
            <person name="Mohamed H.F."/>
            <person name="Xu X."/>
            <person name="Luo Z."/>
        </authorList>
    </citation>
    <scope>NUCLEOTIDE SEQUENCE [LARGE SCALE GENOMIC DNA]</scope>
    <source>
        <strain evidence="1 2">TIOX110</strain>
    </source>
</reference>
<dbReference type="EMBL" id="CP150886">
    <property type="protein sequence ID" value="WZB90030.1"/>
    <property type="molecule type" value="Genomic_DNA"/>
</dbReference>
<evidence type="ECO:0000313" key="2">
    <source>
        <dbReference type="Proteomes" id="UP001483337"/>
    </source>
</evidence>
<proteinExistence type="predicted"/>
<dbReference type="RefSeq" id="WP_353932925.1">
    <property type="nucleotide sequence ID" value="NZ_CP150886.1"/>
</dbReference>
<sequence>MTVRRRYKFMSMAIAKLCYQNTGIKNIEIENTGIIDVNNG</sequence>
<accession>A0ABZ2V0E1</accession>
<evidence type="ECO:0000313" key="1">
    <source>
        <dbReference type="EMBL" id="WZB90030.1"/>
    </source>
</evidence>
<organism evidence="1 2">
    <name type="scientific">Okeanomitos corallinicola TIOX110</name>
    <dbReference type="NCBI Taxonomy" id="3133117"/>
    <lineage>
        <taxon>Bacteria</taxon>
        <taxon>Bacillati</taxon>
        <taxon>Cyanobacteriota</taxon>
        <taxon>Cyanophyceae</taxon>
        <taxon>Nostocales</taxon>
        <taxon>Aphanizomenonaceae</taxon>
        <taxon>Okeanomitos</taxon>
    </lineage>
</organism>
<name>A0ABZ2V0E1_9CYAN</name>
<dbReference type="Proteomes" id="UP001483337">
    <property type="component" value="Chromosome"/>
</dbReference>
<gene>
    <name evidence="1" type="ORF">WJM97_10200</name>
</gene>
<keyword evidence="2" id="KW-1185">Reference proteome</keyword>